<evidence type="ECO:0000256" key="1">
    <source>
        <dbReference type="SAM" id="MobiDB-lite"/>
    </source>
</evidence>
<dbReference type="PANTHER" id="PTHR46523:SF1">
    <property type="entry name" value="DCTP PYROPHOSPHATASE 1"/>
    <property type="match status" value="1"/>
</dbReference>
<dbReference type="PANTHER" id="PTHR46523">
    <property type="entry name" value="DCTP PYROPHOSPHATASE 1"/>
    <property type="match status" value="1"/>
</dbReference>
<name>A0A8T4LGA1_9ARCH</name>
<dbReference type="PIRSF" id="PIRSF029826">
    <property type="entry name" value="UCP029826_pph"/>
    <property type="match status" value="1"/>
</dbReference>
<dbReference type="InterPro" id="IPR025984">
    <property type="entry name" value="DCTPP"/>
</dbReference>
<reference evidence="2" key="2">
    <citation type="submission" date="2021-05" db="EMBL/GenBank/DDBJ databases">
        <title>Protein family content uncovers lineage relationships and bacterial pathway maintenance mechanisms in DPANN archaea.</title>
        <authorList>
            <person name="Castelle C.J."/>
            <person name="Meheust R."/>
            <person name="Jaffe A.L."/>
            <person name="Seitz K."/>
            <person name="Gong X."/>
            <person name="Baker B.J."/>
            <person name="Banfield J.F."/>
        </authorList>
    </citation>
    <scope>NUCLEOTIDE SEQUENCE</scope>
    <source>
        <strain evidence="2">RIFCSPLOWO2_01_FULL_58_19</strain>
    </source>
</reference>
<protein>
    <submittedName>
        <fullName evidence="2">Nucleotide pyrophosphohydrolase</fullName>
    </submittedName>
</protein>
<gene>
    <name evidence="2" type="ORF">J4203_00235</name>
</gene>
<dbReference type="Proteomes" id="UP000678237">
    <property type="component" value="Unassembled WGS sequence"/>
</dbReference>
<dbReference type="InterPro" id="IPR052555">
    <property type="entry name" value="dCTP_Pyrophosphatase"/>
</dbReference>
<dbReference type="CDD" id="cd11537">
    <property type="entry name" value="NTP-PPase_RS21-C6_like"/>
    <property type="match status" value="1"/>
</dbReference>
<dbReference type="Pfam" id="PF12643">
    <property type="entry name" value="MazG-like"/>
    <property type="match status" value="1"/>
</dbReference>
<evidence type="ECO:0000313" key="3">
    <source>
        <dbReference type="Proteomes" id="UP000678237"/>
    </source>
</evidence>
<proteinExistence type="predicted"/>
<organism evidence="2 3">
    <name type="scientific">Candidatus Iainarchaeum sp</name>
    <dbReference type="NCBI Taxonomy" id="3101447"/>
    <lineage>
        <taxon>Archaea</taxon>
        <taxon>Candidatus Iainarchaeota</taxon>
        <taxon>Candidatus Iainarchaeia</taxon>
        <taxon>Candidatus Iainarchaeales</taxon>
        <taxon>Candidatus Iainarchaeaceae</taxon>
        <taxon>Candidatus Iainarchaeum</taxon>
    </lineage>
</organism>
<sequence>MDSKANLQELKAKVQAFCEARDWDRFHGAKDLSIGIITEAAELLEKFRFKSDADIEALLADPQKKAGIGHEMADVLYFLLRMSQMLDIDLSEALEAKMQENEQKYPVGKAKGKNAKYSEL</sequence>
<dbReference type="SUPFAM" id="SSF101386">
    <property type="entry name" value="all-alpha NTP pyrophosphatases"/>
    <property type="match status" value="1"/>
</dbReference>
<reference evidence="2" key="1">
    <citation type="submission" date="2021-03" db="EMBL/GenBank/DDBJ databases">
        <authorList>
            <person name="Jaffe A."/>
        </authorList>
    </citation>
    <scope>NUCLEOTIDE SEQUENCE</scope>
    <source>
        <strain evidence="2">RIFCSPLOWO2_01_FULL_58_19</strain>
    </source>
</reference>
<dbReference type="EMBL" id="JAGVWE010000002">
    <property type="protein sequence ID" value="MBS3062275.1"/>
    <property type="molecule type" value="Genomic_DNA"/>
</dbReference>
<evidence type="ECO:0000313" key="2">
    <source>
        <dbReference type="EMBL" id="MBS3062275.1"/>
    </source>
</evidence>
<dbReference type="GO" id="GO:0047429">
    <property type="term" value="F:nucleoside triphosphate diphosphatase activity"/>
    <property type="evidence" value="ECO:0007669"/>
    <property type="project" value="InterPro"/>
</dbReference>
<accession>A0A8T4LGA1</accession>
<feature type="region of interest" description="Disordered" evidence="1">
    <location>
        <begin position="101"/>
        <end position="120"/>
    </location>
</feature>
<dbReference type="AlphaFoldDB" id="A0A8T4LGA1"/>
<dbReference type="GO" id="GO:0009143">
    <property type="term" value="P:nucleoside triphosphate catabolic process"/>
    <property type="evidence" value="ECO:0007669"/>
    <property type="project" value="InterPro"/>
</dbReference>
<dbReference type="Gene3D" id="1.10.287.1080">
    <property type="entry name" value="MazG-like"/>
    <property type="match status" value="1"/>
</dbReference>
<comment type="caution">
    <text evidence="2">The sequence shown here is derived from an EMBL/GenBank/DDBJ whole genome shotgun (WGS) entry which is preliminary data.</text>
</comment>